<dbReference type="InterPro" id="IPR036942">
    <property type="entry name" value="Beta-barrel_TonB_sf"/>
</dbReference>
<keyword evidence="6 16" id="KW-0732">Signal</keyword>
<keyword evidence="7" id="KW-0408">Iron</keyword>
<dbReference type="InterPro" id="IPR000531">
    <property type="entry name" value="Beta-barrel_TonB"/>
</dbReference>
<dbReference type="OrthoDB" id="15609at2"/>
<keyword evidence="9 14" id="KW-0798">TonB box</keyword>
<evidence type="ECO:0000256" key="3">
    <source>
        <dbReference type="ARBA" id="ARBA00022452"/>
    </source>
</evidence>
<evidence type="ECO:0000313" key="20">
    <source>
        <dbReference type="Proteomes" id="UP000065261"/>
    </source>
</evidence>
<evidence type="ECO:0000256" key="6">
    <source>
        <dbReference type="ARBA" id="ARBA00022729"/>
    </source>
</evidence>
<feature type="domain" description="TonB-dependent receptor plug" evidence="18">
    <location>
        <begin position="39"/>
        <end position="145"/>
    </location>
</feature>
<dbReference type="InterPro" id="IPR039426">
    <property type="entry name" value="TonB-dep_rcpt-like"/>
</dbReference>
<evidence type="ECO:0000256" key="14">
    <source>
        <dbReference type="RuleBase" id="RU003357"/>
    </source>
</evidence>
<reference evidence="19 20" key="1">
    <citation type="submission" date="2015-03" db="EMBL/GenBank/DDBJ databases">
        <authorList>
            <person name="Murphy D."/>
        </authorList>
    </citation>
    <scope>NUCLEOTIDE SEQUENCE [LARGE SCALE GENOMIC DNA]</scope>
    <source>
        <strain evidence="19 20">KMM 520</strain>
    </source>
</reference>
<keyword evidence="3 12" id="KW-1134">Transmembrane beta strand</keyword>
<feature type="short sequence motif" description="TonB C-terminal box" evidence="13">
    <location>
        <begin position="772"/>
        <end position="789"/>
    </location>
</feature>
<dbReference type="EMBL" id="CP011034">
    <property type="protein sequence ID" value="ALS33405.1"/>
    <property type="molecule type" value="Genomic_DNA"/>
</dbReference>
<evidence type="ECO:0000256" key="1">
    <source>
        <dbReference type="ARBA" id="ARBA00004571"/>
    </source>
</evidence>
<feature type="domain" description="TonB-dependent receptor-like beta-barrel" evidence="17">
    <location>
        <begin position="339"/>
        <end position="757"/>
    </location>
</feature>
<dbReference type="PROSITE" id="PS01156">
    <property type="entry name" value="TONB_DEPENDENT_REC_2"/>
    <property type="match status" value="1"/>
</dbReference>
<evidence type="ECO:0000256" key="5">
    <source>
        <dbReference type="ARBA" id="ARBA00022692"/>
    </source>
</evidence>
<dbReference type="InterPro" id="IPR010917">
    <property type="entry name" value="TonB_rcpt_CS"/>
</dbReference>
<feature type="region of interest" description="Disordered" evidence="15">
    <location>
        <begin position="333"/>
        <end position="356"/>
    </location>
</feature>
<dbReference type="KEGG" id="ptn:PTRA_a2299"/>
<evidence type="ECO:0000256" key="2">
    <source>
        <dbReference type="ARBA" id="ARBA00022448"/>
    </source>
</evidence>
<dbReference type="InterPro" id="IPR012910">
    <property type="entry name" value="Plug_dom"/>
</dbReference>
<dbReference type="Proteomes" id="UP000065261">
    <property type="component" value="Chromosome I"/>
</dbReference>
<proteinExistence type="inferred from homology"/>
<dbReference type="Pfam" id="PF00593">
    <property type="entry name" value="TonB_dep_Rec_b-barrel"/>
    <property type="match status" value="1"/>
</dbReference>
<evidence type="ECO:0000256" key="4">
    <source>
        <dbReference type="ARBA" id="ARBA00022496"/>
    </source>
</evidence>
<keyword evidence="10 12" id="KW-0472">Membrane</keyword>
<feature type="compositionally biased region" description="Polar residues" evidence="15">
    <location>
        <begin position="336"/>
        <end position="346"/>
    </location>
</feature>
<sequence>MYALKNKSLLSMAIAMAVSTSVYANDKTIEEITVVAKPTSYANNVIEPAMLEQQSSVASILSVIDNLPGISINEGDAFGGDDWSTTITMRGFSIDGNQQQLGMTVDGIPNGGSNYGGGAKANRFLDSENLATVEVGQGTSDIKSASLEALGGTFNFVSKDPSLEKGTTFAYTSGSHDASRYYIKHETGTVFDNTQAYVSYSQTDTSRWIGSGSNGGKDNQHAELKFVSNFNDLTLTGRLSYDDVSETNYNSVSIEQFEQTPNWDQLTWNWTGVPHFDQMFAEGWGTLRENTLGYLKFEYAISPTSLLTISPYYHKNSGRGDWIPPYLTTPVDENGEPTTQGGTNAGSYGFADSEGNPLAPNPGCTASLNWPWESGPGLNPACYDDTATPVMSYRHTHYKKDRLGVTANYQATFGDHDIEAGFWYEQSEREESRDWHKVIDARIFHHFENTPYWTQYKNTFDTDTFKWYIQDSINLGDLTLNIGAKQYLVELQKYDHFANESSDKVDSDSDVLFSGGALYQLNNDTELFASYSENFAAIKDGVLERDSSTLTEIEPETAKNIDFGVRYQADKLTLSATAYSVKFDNRITFIAPGSDSGGIDYTIGTNGSYINVGGIDSKGLELSASYMLTPSWSVYSSYTNSSSEYSSDDPNAYDSQGVLLQDNDGNTAAPSFKKGDSLIDTSEDLFVVSTDYFSDGFRVGLSAKYTGERLGAWQDEDTRARNKVDGYTVLDFNAGYSTDVDAGPFKAIDLSFVVYNITDKSYLAGGTGNGATYFIGAPRTAAVTFTADF</sequence>
<feature type="signal peptide" evidence="16">
    <location>
        <begin position="1"/>
        <end position="24"/>
    </location>
</feature>
<protein>
    <submittedName>
        <fullName evidence="19">Iron complex outermembrane recepter protein</fullName>
    </submittedName>
</protein>
<dbReference type="PROSITE" id="PS52016">
    <property type="entry name" value="TONB_DEPENDENT_REC_3"/>
    <property type="match status" value="1"/>
</dbReference>
<keyword evidence="8" id="KW-0406">Ion transport</keyword>
<dbReference type="GO" id="GO:0009279">
    <property type="term" value="C:cell outer membrane"/>
    <property type="evidence" value="ECO:0007669"/>
    <property type="project" value="UniProtKB-SubCell"/>
</dbReference>
<gene>
    <name evidence="19" type="ORF">PTRA_a2299</name>
</gene>
<accession>A0A0U2V676</accession>
<dbReference type="GO" id="GO:0015344">
    <property type="term" value="F:siderophore uptake transmembrane transporter activity"/>
    <property type="evidence" value="ECO:0007669"/>
    <property type="project" value="TreeGrafter"/>
</dbReference>
<dbReference type="InterPro" id="IPR037066">
    <property type="entry name" value="Plug_dom_sf"/>
</dbReference>
<dbReference type="PANTHER" id="PTHR32552">
    <property type="entry name" value="FERRICHROME IRON RECEPTOR-RELATED"/>
    <property type="match status" value="1"/>
</dbReference>
<comment type="subcellular location">
    <subcellularLocation>
        <location evidence="1 12">Cell outer membrane</location>
        <topology evidence="1 12">Multi-pass membrane protein</topology>
    </subcellularLocation>
</comment>
<dbReference type="SUPFAM" id="SSF56935">
    <property type="entry name" value="Porins"/>
    <property type="match status" value="1"/>
</dbReference>
<dbReference type="PANTHER" id="PTHR32552:SF89">
    <property type="entry name" value="CATECHOLATE SIDEROPHORE RECEPTOR FIU"/>
    <property type="match status" value="1"/>
</dbReference>
<comment type="similarity">
    <text evidence="12 14">Belongs to the TonB-dependent receptor family.</text>
</comment>
<keyword evidence="5 12" id="KW-0812">Transmembrane</keyword>
<evidence type="ECO:0000256" key="9">
    <source>
        <dbReference type="ARBA" id="ARBA00023077"/>
    </source>
</evidence>
<keyword evidence="2 12" id="KW-0813">Transport</keyword>
<evidence type="ECO:0000256" key="12">
    <source>
        <dbReference type="PROSITE-ProRule" id="PRU01360"/>
    </source>
</evidence>
<evidence type="ECO:0000256" key="13">
    <source>
        <dbReference type="PROSITE-ProRule" id="PRU10144"/>
    </source>
</evidence>
<feature type="chain" id="PRO_5006832873" evidence="16">
    <location>
        <begin position="25"/>
        <end position="789"/>
    </location>
</feature>
<evidence type="ECO:0000256" key="7">
    <source>
        <dbReference type="ARBA" id="ARBA00023004"/>
    </source>
</evidence>
<dbReference type="AlphaFoldDB" id="A0A0U2V676"/>
<evidence type="ECO:0000256" key="10">
    <source>
        <dbReference type="ARBA" id="ARBA00023136"/>
    </source>
</evidence>
<keyword evidence="4" id="KW-0410">Iron transport</keyword>
<evidence type="ECO:0000256" key="8">
    <source>
        <dbReference type="ARBA" id="ARBA00023065"/>
    </source>
</evidence>
<dbReference type="Gene3D" id="2.40.170.20">
    <property type="entry name" value="TonB-dependent receptor, beta-barrel domain"/>
    <property type="match status" value="1"/>
</dbReference>
<organism evidence="19">
    <name type="scientific">Pseudoalteromonas translucida KMM 520</name>
    <dbReference type="NCBI Taxonomy" id="1315283"/>
    <lineage>
        <taxon>Bacteria</taxon>
        <taxon>Pseudomonadati</taxon>
        <taxon>Pseudomonadota</taxon>
        <taxon>Gammaproteobacteria</taxon>
        <taxon>Alteromonadales</taxon>
        <taxon>Pseudoalteromonadaceae</taxon>
        <taxon>Pseudoalteromonas</taxon>
    </lineage>
</organism>
<dbReference type="RefSeq" id="WP_058373660.1">
    <property type="nucleotide sequence ID" value="NZ_CP011034.1"/>
</dbReference>
<dbReference type="Pfam" id="PF07715">
    <property type="entry name" value="Plug"/>
    <property type="match status" value="1"/>
</dbReference>
<evidence type="ECO:0000256" key="11">
    <source>
        <dbReference type="ARBA" id="ARBA00023237"/>
    </source>
</evidence>
<name>A0A0U2V676_9GAMM</name>
<dbReference type="Gene3D" id="2.170.130.10">
    <property type="entry name" value="TonB-dependent receptor, plug domain"/>
    <property type="match status" value="1"/>
</dbReference>
<evidence type="ECO:0000256" key="16">
    <source>
        <dbReference type="SAM" id="SignalP"/>
    </source>
</evidence>
<dbReference type="PATRIC" id="fig|1315283.4.peg.1997"/>
<evidence type="ECO:0000259" key="18">
    <source>
        <dbReference type="Pfam" id="PF07715"/>
    </source>
</evidence>
<evidence type="ECO:0000259" key="17">
    <source>
        <dbReference type="Pfam" id="PF00593"/>
    </source>
</evidence>
<keyword evidence="11 12" id="KW-0998">Cell outer membrane</keyword>
<evidence type="ECO:0000256" key="15">
    <source>
        <dbReference type="SAM" id="MobiDB-lite"/>
    </source>
</evidence>
<evidence type="ECO:0000313" key="19">
    <source>
        <dbReference type="EMBL" id="ALS33405.1"/>
    </source>
</evidence>